<dbReference type="PANTHER" id="PTHR30273:SF2">
    <property type="entry name" value="PROTEIN FECR"/>
    <property type="match status" value="1"/>
</dbReference>
<protein>
    <submittedName>
        <fullName evidence="4">FecR domain-containing protein</fullName>
    </submittedName>
</protein>
<feature type="domain" description="Protein FecR C-terminal" evidence="3">
    <location>
        <begin position="312"/>
        <end position="381"/>
    </location>
</feature>
<feature type="domain" description="FecR protein" evidence="2">
    <location>
        <begin position="178"/>
        <end position="270"/>
    </location>
</feature>
<dbReference type="InterPro" id="IPR006860">
    <property type="entry name" value="FecR"/>
</dbReference>
<keyword evidence="1" id="KW-1133">Transmembrane helix</keyword>
<dbReference type="Proteomes" id="UP000646484">
    <property type="component" value="Unassembled WGS sequence"/>
</dbReference>
<proteinExistence type="predicted"/>
<dbReference type="PIRSF" id="PIRSF018266">
    <property type="entry name" value="FecR"/>
    <property type="match status" value="1"/>
</dbReference>
<dbReference type="InterPro" id="IPR012373">
    <property type="entry name" value="Ferrdict_sens_TM"/>
</dbReference>
<evidence type="ECO:0000259" key="3">
    <source>
        <dbReference type="Pfam" id="PF16344"/>
    </source>
</evidence>
<dbReference type="EMBL" id="JACOOH010000003">
    <property type="protein sequence ID" value="MBC5621079.1"/>
    <property type="molecule type" value="Genomic_DNA"/>
</dbReference>
<dbReference type="Gene3D" id="2.60.120.1440">
    <property type="match status" value="1"/>
</dbReference>
<dbReference type="Pfam" id="PF16344">
    <property type="entry name" value="FecR_C"/>
    <property type="match status" value="1"/>
</dbReference>
<dbReference type="PANTHER" id="PTHR30273">
    <property type="entry name" value="PERIPLASMIC SIGNAL SENSOR AND SIGMA FACTOR ACTIVATOR FECR-RELATED"/>
    <property type="match status" value="1"/>
</dbReference>
<accession>A0ABR7CZP2</accession>
<feature type="transmembrane region" description="Helical" evidence="1">
    <location>
        <begin position="80"/>
        <end position="104"/>
    </location>
</feature>
<comment type="caution">
    <text evidence="4">The sequence shown here is derived from an EMBL/GenBank/DDBJ whole genome shotgun (WGS) entry which is preliminary data.</text>
</comment>
<keyword evidence="1" id="KW-0812">Transmembrane</keyword>
<sequence length="385" mass="43369">MDKNFEIADIIVAFIKNEATPRQISVLDDWINESEANKRLFISLLDEVAFEQRLSSPSMLEVEDAFGKVRARVRKSKRGYWRYVAVAASVAVVVAIGGIMAYWVGIPEKQGIVTRQQSISVGKSRAFLTLGTGEKVALESQDTLLRGKAMNIRIQENGEVFYEMADSIAPAEVEYNIMETPRGAEFQLVLSDGTKVWLNAGTKLRYPVKFIGKERRVELTGEAYFDVTRDEDVPFVVETSRSAVTVLGTEFCVRDYAGEANLTTLVQGSVSVEDQRGNAYLIRPGQQVNIGKEDSRVLDVETIYFTSWKDGYFIFNEATLSEIMSELSKWYDFDCFFLNPDAGNERLTARLKKYDDISVILDILSRTGNIQFTQKGRAITVRSAW</sequence>
<evidence type="ECO:0000256" key="1">
    <source>
        <dbReference type="SAM" id="Phobius"/>
    </source>
</evidence>
<dbReference type="Gene3D" id="3.55.50.30">
    <property type="match status" value="1"/>
</dbReference>
<dbReference type="InterPro" id="IPR032508">
    <property type="entry name" value="FecR_C"/>
</dbReference>
<gene>
    <name evidence="4" type="ORF">H8S64_08215</name>
</gene>
<dbReference type="Pfam" id="PF04773">
    <property type="entry name" value="FecR"/>
    <property type="match status" value="1"/>
</dbReference>
<evidence type="ECO:0000259" key="2">
    <source>
        <dbReference type="Pfam" id="PF04773"/>
    </source>
</evidence>
<evidence type="ECO:0000313" key="5">
    <source>
        <dbReference type="Proteomes" id="UP000646484"/>
    </source>
</evidence>
<keyword evidence="5" id="KW-1185">Reference proteome</keyword>
<reference evidence="4 5" key="1">
    <citation type="submission" date="2020-08" db="EMBL/GenBank/DDBJ databases">
        <title>Genome public.</title>
        <authorList>
            <person name="Liu C."/>
            <person name="Sun Q."/>
        </authorList>
    </citation>
    <scope>NUCLEOTIDE SEQUENCE [LARGE SCALE GENOMIC DNA]</scope>
    <source>
        <strain evidence="4 5">NSJ-56</strain>
    </source>
</reference>
<name>A0ABR7CZP2_9BACT</name>
<organism evidence="4 5">
    <name type="scientific">Butyricimonas hominis</name>
    <dbReference type="NCBI Taxonomy" id="2763032"/>
    <lineage>
        <taxon>Bacteria</taxon>
        <taxon>Pseudomonadati</taxon>
        <taxon>Bacteroidota</taxon>
        <taxon>Bacteroidia</taxon>
        <taxon>Bacteroidales</taxon>
        <taxon>Odoribacteraceae</taxon>
        <taxon>Butyricimonas</taxon>
    </lineage>
</organism>
<evidence type="ECO:0000313" key="4">
    <source>
        <dbReference type="EMBL" id="MBC5621079.1"/>
    </source>
</evidence>
<keyword evidence="1" id="KW-0472">Membrane</keyword>
<dbReference type="RefSeq" id="WP_186975693.1">
    <property type="nucleotide sequence ID" value="NZ_JACOOH010000003.1"/>
</dbReference>